<keyword evidence="3" id="KW-1185">Reference proteome</keyword>
<dbReference type="AlphaFoldDB" id="A0A165D6S4"/>
<accession>A0A165D6S4</accession>
<dbReference type="InParanoid" id="A0A165D6S4"/>
<proteinExistence type="predicted"/>
<feature type="compositionally biased region" description="Polar residues" evidence="1">
    <location>
        <begin position="9"/>
        <end position="24"/>
    </location>
</feature>
<evidence type="ECO:0000256" key="1">
    <source>
        <dbReference type="SAM" id="MobiDB-lite"/>
    </source>
</evidence>
<sequence length="258" mass="28373">MCMKHTVEDVQNGSPSGISPSNQQRALVRISSSHPFPPSLPGGPATMSQHISQSWFYVQNPRVLQNNDMASSHGAHSSRTMQKNTKTGDVIASYYGTGGVLELQVTESQWFGILMHPDIEALPYLEADSEKSVVEAPEVIVTQDVQMSETMNDDTKLVACVPVLQGIQTDALSECISQACHSCLKRLQGMLQIELSAPKQIQTMATELHVFKAALQDAGFDPYMPGQVKEAVIELHIKESHIVMQYASINLWSFCTIK</sequence>
<reference evidence="2 3" key="1">
    <citation type="journal article" date="2016" name="Mol. Biol. Evol.">
        <title>Comparative Genomics of Early-Diverging Mushroom-Forming Fungi Provides Insights into the Origins of Lignocellulose Decay Capabilities.</title>
        <authorList>
            <person name="Nagy L.G."/>
            <person name="Riley R."/>
            <person name="Tritt A."/>
            <person name="Adam C."/>
            <person name="Daum C."/>
            <person name="Floudas D."/>
            <person name="Sun H."/>
            <person name="Yadav J.S."/>
            <person name="Pangilinan J."/>
            <person name="Larsson K.H."/>
            <person name="Matsuura K."/>
            <person name="Barry K."/>
            <person name="Labutti K."/>
            <person name="Kuo R."/>
            <person name="Ohm R.A."/>
            <person name="Bhattacharya S.S."/>
            <person name="Shirouzu T."/>
            <person name="Yoshinaga Y."/>
            <person name="Martin F.M."/>
            <person name="Grigoriev I.V."/>
            <person name="Hibbett D.S."/>
        </authorList>
    </citation>
    <scope>NUCLEOTIDE SEQUENCE [LARGE SCALE GENOMIC DNA]</scope>
    <source>
        <strain evidence="2 3">93-53</strain>
    </source>
</reference>
<evidence type="ECO:0000313" key="2">
    <source>
        <dbReference type="EMBL" id="KZT04257.1"/>
    </source>
</evidence>
<gene>
    <name evidence="2" type="ORF">LAESUDRAFT_715603</name>
</gene>
<dbReference type="RefSeq" id="XP_040761997.1">
    <property type="nucleotide sequence ID" value="XM_040907164.1"/>
</dbReference>
<dbReference type="EMBL" id="KV427637">
    <property type="protein sequence ID" value="KZT04257.1"/>
    <property type="molecule type" value="Genomic_DNA"/>
</dbReference>
<dbReference type="Proteomes" id="UP000076871">
    <property type="component" value="Unassembled WGS sequence"/>
</dbReference>
<feature type="region of interest" description="Disordered" evidence="1">
    <location>
        <begin position="1"/>
        <end position="24"/>
    </location>
</feature>
<name>A0A165D6S4_9APHY</name>
<organism evidence="2 3">
    <name type="scientific">Laetiporus sulphureus 93-53</name>
    <dbReference type="NCBI Taxonomy" id="1314785"/>
    <lineage>
        <taxon>Eukaryota</taxon>
        <taxon>Fungi</taxon>
        <taxon>Dikarya</taxon>
        <taxon>Basidiomycota</taxon>
        <taxon>Agaricomycotina</taxon>
        <taxon>Agaricomycetes</taxon>
        <taxon>Polyporales</taxon>
        <taxon>Laetiporus</taxon>
    </lineage>
</organism>
<protein>
    <submittedName>
        <fullName evidence="2">Uncharacterized protein</fullName>
    </submittedName>
</protein>
<dbReference type="GeneID" id="63824193"/>
<evidence type="ECO:0000313" key="3">
    <source>
        <dbReference type="Proteomes" id="UP000076871"/>
    </source>
</evidence>